<dbReference type="Gene3D" id="1.10.10.1320">
    <property type="entry name" value="Anti-sigma factor, zinc-finger domain"/>
    <property type="match status" value="1"/>
</dbReference>
<sequence length="98" mass="10605">MTDIPTIEPIKPCWHMKSLISGLVDGSVTGMVQKYALWHLAHCPRCQAALDALKQVSERLRRLGAAAPPALAAEGASLSPDRWAAMEAAWEEAESRAP</sequence>
<accession>A0A402CPY6</accession>
<reference evidence="1 2" key="1">
    <citation type="journal article" date="2019" name="Int. J. Syst. Evol. Microbiol.">
        <title>Capsulimonas corticalis gen. nov., sp. nov., an aerobic capsulated bacterium, of a novel bacterial order, Capsulimonadales ord. nov., of the class Armatimonadia of the phylum Armatimonadetes.</title>
        <authorList>
            <person name="Li J."/>
            <person name="Kudo C."/>
            <person name="Tonouchi A."/>
        </authorList>
    </citation>
    <scope>NUCLEOTIDE SEQUENCE [LARGE SCALE GENOMIC DNA]</scope>
    <source>
        <strain evidence="1 2">AX-7</strain>
    </source>
</reference>
<dbReference type="AlphaFoldDB" id="A0A402CPY6"/>
<proteinExistence type="predicted"/>
<dbReference type="OrthoDB" id="3743969at2"/>
<organism evidence="1 2">
    <name type="scientific">Capsulimonas corticalis</name>
    <dbReference type="NCBI Taxonomy" id="2219043"/>
    <lineage>
        <taxon>Bacteria</taxon>
        <taxon>Bacillati</taxon>
        <taxon>Armatimonadota</taxon>
        <taxon>Armatimonadia</taxon>
        <taxon>Capsulimonadales</taxon>
        <taxon>Capsulimonadaceae</taxon>
        <taxon>Capsulimonas</taxon>
    </lineage>
</organism>
<dbReference type="EMBL" id="AP025739">
    <property type="protein sequence ID" value="BDI32935.1"/>
    <property type="molecule type" value="Genomic_DNA"/>
</dbReference>
<protein>
    <submittedName>
        <fullName evidence="1">Uncharacterized protein</fullName>
    </submittedName>
</protein>
<dbReference type="KEGG" id="ccot:CCAX7_49860"/>
<keyword evidence="2" id="KW-1185">Reference proteome</keyword>
<gene>
    <name evidence="1" type="ORF">CCAX7_49860</name>
</gene>
<evidence type="ECO:0000313" key="2">
    <source>
        <dbReference type="Proteomes" id="UP000287394"/>
    </source>
</evidence>
<dbReference type="InterPro" id="IPR041916">
    <property type="entry name" value="Anti_sigma_zinc_sf"/>
</dbReference>
<evidence type="ECO:0000313" key="1">
    <source>
        <dbReference type="EMBL" id="BDI32935.1"/>
    </source>
</evidence>
<dbReference type="RefSeq" id="WP_119319381.1">
    <property type="nucleotide sequence ID" value="NZ_AP025739.1"/>
</dbReference>
<name>A0A402CPY6_9BACT</name>
<dbReference type="Proteomes" id="UP000287394">
    <property type="component" value="Chromosome"/>
</dbReference>